<dbReference type="EC" id="2.4.-.-" evidence="10"/>
<accession>A0ABT6PPH3</accession>
<feature type="transmembrane region" description="Helical" evidence="8">
    <location>
        <begin position="20"/>
        <end position="42"/>
    </location>
</feature>
<keyword evidence="4 10" id="KW-0808">Transferase</keyword>
<comment type="caution">
    <text evidence="10">The sequence shown here is derived from an EMBL/GenBank/DDBJ whole genome shotgun (WGS) entry which is preliminary data.</text>
</comment>
<evidence type="ECO:0000256" key="2">
    <source>
        <dbReference type="ARBA" id="ARBA00022475"/>
    </source>
</evidence>
<dbReference type="GO" id="GO:0016757">
    <property type="term" value="F:glycosyltransferase activity"/>
    <property type="evidence" value="ECO:0007669"/>
    <property type="project" value="UniProtKB-KW"/>
</dbReference>
<feature type="transmembrane region" description="Helical" evidence="8">
    <location>
        <begin position="215"/>
        <end position="234"/>
    </location>
</feature>
<evidence type="ECO:0000256" key="5">
    <source>
        <dbReference type="ARBA" id="ARBA00022692"/>
    </source>
</evidence>
<dbReference type="EMBL" id="JASAOF010000008">
    <property type="protein sequence ID" value="MDI2029913.1"/>
    <property type="molecule type" value="Genomic_DNA"/>
</dbReference>
<protein>
    <submittedName>
        <fullName evidence="10">Glycosyltransferase family 39 protein</fullName>
        <ecNumber evidence="10">2.4.-.-</ecNumber>
    </submittedName>
</protein>
<name>A0ABT6PPH3_9PSEU</name>
<dbReference type="Proteomes" id="UP001237595">
    <property type="component" value="Unassembled WGS sequence"/>
</dbReference>
<evidence type="ECO:0000256" key="1">
    <source>
        <dbReference type="ARBA" id="ARBA00004651"/>
    </source>
</evidence>
<keyword evidence="7 8" id="KW-0472">Membrane</keyword>
<feature type="domain" description="Glycosyltransferase RgtA/B/C/D-like" evidence="9">
    <location>
        <begin position="66"/>
        <end position="231"/>
    </location>
</feature>
<dbReference type="Pfam" id="PF13231">
    <property type="entry name" value="PMT_2"/>
    <property type="match status" value="1"/>
</dbReference>
<feature type="transmembrane region" description="Helical" evidence="8">
    <location>
        <begin position="291"/>
        <end position="308"/>
    </location>
</feature>
<evidence type="ECO:0000313" key="10">
    <source>
        <dbReference type="EMBL" id="MDI2029913.1"/>
    </source>
</evidence>
<keyword evidence="2" id="KW-1003">Cell membrane</keyword>
<keyword evidence="5 8" id="KW-0812">Transmembrane</keyword>
<reference evidence="10 11" key="1">
    <citation type="submission" date="2023-04" db="EMBL/GenBank/DDBJ databases">
        <title>Draft genome sequence of Saccharopolyspora sp. TS4A08 isolated from sweet potato rhizospheric soil.</title>
        <authorList>
            <person name="Suksaard P."/>
            <person name="Duangmal K."/>
        </authorList>
    </citation>
    <scope>NUCLEOTIDE SEQUENCE [LARGE SCALE GENOMIC DNA]</scope>
    <source>
        <strain evidence="10 11">TS4A08</strain>
    </source>
</reference>
<evidence type="ECO:0000259" key="9">
    <source>
        <dbReference type="Pfam" id="PF13231"/>
    </source>
</evidence>
<evidence type="ECO:0000313" key="11">
    <source>
        <dbReference type="Proteomes" id="UP001237595"/>
    </source>
</evidence>
<evidence type="ECO:0000256" key="8">
    <source>
        <dbReference type="SAM" id="Phobius"/>
    </source>
</evidence>
<dbReference type="PANTHER" id="PTHR33908">
    <property type="entry name" value="MANNOSYLTRANSFERASE YKCB-RELATED"/>
    <property type="match status" value="1"/>
</dbReference>
<feature type="transmembrane region" description="Helical" evidence="8">
    <location>
        <begin position="344"/>
        <end position="364"/>
    </location>
</feature>
<evidence type="ECO:0000256" key="6">
    <source>
        <dbReference type="ARBA" id="ARBA00022989"/>
    </source>
</evidence>
<feature type="transmembrane region" description="Helical" evidence="8">
    <location>
        <begin position="120"/>
        <end position="139"/>
    </location>
</feature>
<keyword evidence="11" id="KW-1185">Reference proteome</keyword>
<feature type="transmembrane region" description="Helical" evidence="8">
    <location>
        <begin position="314"/>
        <end position="332"/>
    </location>
</feature>
<keyword evidence="6 8" id="KW-1133">Transmembrane helix</keyword>
<dbReference type="InterPro" id="IPR050297">
    <property type="entry name" value="LipidA_mod_glycosyltrf_83"/>
</dbReference>
<feature type="transmembrane region" description="Helical" evidence="8">
    <location>
        <begin position="185"/>
        <end position="203"/>
    </location>
</feature>
<dbReference type="PANTHER" id="PTHR33908:SF11">
    <property type="entry name" value="MEMBRANE PROTEIN"/>
    <property type="match status" value="1"/>
</dbReference>
<comment type="subcellular location">
    <subcellularLocation>
        <location evidence="1">Cell membrane</location>
        <topology evidence="1">Multi-pass membrane protein</topology>
    </subcellularLocation>
</comment>
<organism evidence="10 11">
    <name type="scientific">Saccharopolyspora ipomoeae</name>
    <dbReference type="NCBI Taxonomy" id="3042027"/>
    <lineage>
        <taxon>Bacteria</taxon>
        <taxon>Bacillati</taxon>
        <taxon>Actinomycetota</taxon>
        <taxon>Actinomycetes</taxon>
        <taxon>Pseudonocardiales</taxon>
        <taxon>Pseudonocardiaceae</taxon>
        <taxon>Saccharopolyspora</taxon>
    </lineage>
</organism>
<proteinExistence type="predicted"/>
<gene>
    <name evidence="10" type="ORF">QFW96_14880</name>
</gene>
<feature type="transmembrane region" description="Helical" evidence="8">
    <location>
        <begin position="87"/>
        <end position="108"/>
    </location>
</feature>
<evidence type="ECO:0000256" key="4">
    <source>
        <dbReference type="ARBA" id="ARBA00022679"/>
    </source>
</evidence>
<dbReference type="InterPro" id="IPR038731">
    <property type="entry name" value="RgtA/B/C-like"/>
</dbReference>
<evidence type="ECO:0000256" key="3">
    <source>
        <dbReference type="ARBA" id="ARBA00022676"/>
    </source>
</evidence>
<feature type="transmembrane region" description="Helical" evidence="8">
    <location>
        <begin position="261"/>
        <end position="284"/>
    </location>
</feature>
<dbReference type="RefSeq" id="WP_281456236.1">
    <property type="nucleotide sequence ID" value="NZ_JASAOF010000008.1"/>
</dbReference>
<sequence>MIIDQTERSSASAGRPPHPWAMWPTLAIAGVLTVAHAVMGAFGDYWIDEVYMLAAGRFHPDWGYADQPPLVPMIGAAMDFLAPDSMFVLRLPVALTTGATVVLIALLAREFGADRRAQTIAAFAGATGLWANLVGHWLAPYSFEPLLWTALFLPLVRWLRQHSQGVADDRLLLAFGLLLGINLQAKFQVAILCAALLLSTLVVGPRALLARPKLWAGAGIALLIASPALIWQALHGWPQLEMSRVVAAESPVLSGGRGGTAVMLLLYAGVLGTALVLMGLWLLLAEERLRPYRMFALAMIVLWIFFVVTAARPYYLIGMYGLPIAAAVVGLQRRREAKPSRWGWAAWPVYAVTALAAGAMIFTADAINRGFSSAITHVQAERISDGIARQVSDVYRALPPEQRSRTAVVGDSYISASMLDIGGRHHPLPEVFSPHRGYGFFGHPDDGIDTIVLFARSADEIRPFFTDARLAVPGDDLKVWVLSGRTEPWAQIWPAVRSMR</sequence>
<evidence type="ECO:0000256" key="7">
    <source>
        <dbReference type="ARBA" id="ARBA00023136"/>
    </source>
</evidence>
<keyword evidence="3 10" id="KW-0328">Glycosyltransferase</keyword>